<dbReference type="SUPFAM" id="SSF52540">
    <property type="entry name" value="P-loop containing nucleoside triphosphate hydrolases"/>
    <property type="match status" value="1"/>
</dbReference>
<dbReference type="EMBL" id="JAGGKG010000004">
    <property type="protein sequence ID" value="MBP1904571.1"/>
    <property type="molecule type" value="Genomic_DNA"/>
</dbReference>
<comment type="similarity">
    <text evidence="1">Belongs to the ABC transporter superfamily.</text>
</comment>
<dbReference type="PANTHER" id="PTHR43335:SF4">
    <property type="entry name" value="ABC TRANSPORTER, ATP-BINDING PROTEIN"/>
    <property type="match status" value="1"/>
</dbReference>
<name>A0ABS4FPR8_9BACL</name>
<evidence type="ECO:0000259" key="5">
    <source>
        <dbReference type="PROSITE" id="PS50893"/>
    </source>
</evidence>
<evidence type="ECO:0000313" key="7">
    <source>
        <dbReference type="Proteomes" id="UP001519272"/>
    </source>
</evidence>
<dbReference type="PANTHER" id="PTHR43335">
    <property type="entry name" value="ABC TRANSPORTER, ATP-BINDING PROTEIN"/>
    <property type="match status" value="1"/>
</dbReference>
<dbReference type="InterPro" id="IPR017871">
    <property type="entry name" value="ABC_transporter-like_CS"/>
</dbReference>
<dbReference type="GO" id="GO:0005524">
    <property type="term" value="F:ATP binding"/>
    <property type="evidence" value="ECO:0007669"/>
    <property type="project" value="UniProtKB-KW"/>
</dbReference>
<feature type="domain" description="ABC transporter" evidence="5">
    <location>
        <begin position="50"/>
        <end position="278"/>
    </location>
</feature>
<accession>A0ABS4FPR8</accession>
<evidence type="ECO:0000256" key="1">
    <source>
        <dbReference type="ARBA" id="ARBA00005417"/>
    </source>
</evidence>
<proteinExistence type="inferred from homology"/>
<dbReference type="SMART" id="SM00382">
    <property type="entry name" value="AAA"/>
    <property type="match status" value="1"/>
</dbReference>
<keyword evidence="2" id="KW-0813">Transport</keyword>
<dbReference type="InterPro" id="IPR003593">
    <property type="entry name" value="AAA+_ATPase"/>
</dbReference>
<keyword evidence="4 6" id="KW-0067">ATP-binding</keyword>
<evidence type="ECO:0000313" key="6">
    <source>
        <dbReference type="EMBL" id="MBP1904571.1"/>
    </source>
</evidence>
<gene>
    <name evidence="6" type="ORF">J2Z32_001194</name>
</gene>
<evidence type="ECO:0000256" key="2">
    <source>
        <dbReference type="ARBA" id="ARBA00022448"/>
    </source>
</evidence>
<evidence type="ECO:0000256" key="3">
    <source>
        <dbReference type="ARBA" id="ARBA00022741"/>
    </source>
</evidence>
<evidence type="ECO:0000256" key="4">
    <source>
        <dbReference type="ARBA" id="ARBA00022840"/>
    </source>
</evidence>
<organism evidence="6 7">
    <name type="scientific">Paenibacillus turicensis</name>
    <dbReference type="NCBI Taxonomy" id="160487"/>
    <lineage>
        <taxon>Bacteria</taxon>
        <taxon>Bacillati</taxon>
        <taxon>Bacillota</taxon>
        <taxon>Bacilli</taxon>
        <taxon>Bacillales</taxon>
        <taxon>Paenibacillaceae</taxon>
        <taxon>Paenibacillus</taxon>
    </lineage>
</organism>
<dbReference type="PROSITE" id="PS50893">
    <property type="entry name" value="ABC_TRANSPORTER_2"/>
    <property type="match status" value="1"/>
</dbReference>
<dbReference type="Gene3D" id="3.40.50.300">
    <property type="entry name" value="P-loop containing nucleotide triphosphate hydrolases"/>
    <property type="match status" value="1"/>
</dbReference>
<dbReference type="InterPro" id="IPR027417">
    <property type="entry name" value="P-loop_NTPase"/>
</dbReference>
<protein>
    <submittedName>
        <fullName evidence="6">ABC-2 type transport system ATP-binding protein</fullName>
    </submittedName>
</protein>
<comment type="caution">
    <text evidence="6">The sequence shown here is derived from an EMBL/GenBank/DDBJ whole genome shotgun (WGS) entry which is preliminary data.</text>
</comment>
<keyword evidence="7" id="KW-1185">Reference proteome</keyword>
<sequence length="353" mass="39421">MKKQLEFGKLSSDSNHLKLVNNVNDVHQNGAINVNNTNDHHFANHADIVLEVDQLSKQIGKRKIVDRLSFNIKKGQIVGLLGPNGAGKTTTIRMMAGLIGMTEGDVRIHGHSVRHSFLKAISYVGGIIENPEFYSYMSGYDNLKQYQRMSPGVTESRIKEVLRLMGLEDAMHKKVKTYSLGMRQRLGIAQALLHKPSILILDEPTNGLDPAGIREMRDYLKKAAKEEGLAVLVSSHLLSEIELMCNEVVVIQQGKLVTVKQLGEAAQVREDVKLSLRVDQLVNTKTLIDCAQNMTVLHVDPEHGELIIQMQDAEIPKLVHLLAAQGIGIYRIQESRETLEDEFLKWTGGEMHV</sequence>
<dbReference type="PROSITE" id="PS00211">
    <property type="entry name" value="ABC_TRANSPORTER_1"/>
    <property type="match status" value="1"/>
</dbReference>
<dbReference type="RefSeq" id="WP_210088249.1">
    <property type="nucleotide sequence ID" value="NZ_JAGGKG010000004.1"/>
</dbReference>
<dbReference type="Proteomes" id="UP001519272">
    <property type="component" value="Unassembled WGS sequence"/>
</dbReference>
<keyword evidence="3" id="KW-0547">Nucleotide-binding</keyword>
<dbReference type="Pfam" id="PF00005">
    <property type="entry name" value="ABC_tran"/>
    <property type="match status" value="1"/>
</dbReference>
<reference evidence="6 7" key="1">
    <citation type="submission" date="2021-03" db="EMBL/GenBank/DDBJ databases">
        <title>Genomic Encyclopedia of Type Strains, Phase IV (KMG-IV): sequencing the most valuable type-strain genomes for metagenomic binning, comparative biology and taxonomic classification.</title>
        <authorList>
            <person name="Goeker M."/>
        </authorList>
    </citation>
    <scope>NUCLEOTIDE SEQUENCE [LARGE SCALE GENOMIC DNA]</scope>
    <source>
        <strain evidence="6 7">DSM 14349</strain>
    </source>
</reference>
<dbReference type="InterPro" id="IPR003439">
    <property type="entry name" value="ABC_transporter-like_ATP-bd"/>
</dbReference>